<dbReference type="PROSITE" id="PS50943">
    <property type="entry name" value="HTH_CROC1"/>
    <property type="match status" value="1"/>
</dbReference>
<dbReference type="Proteomes" id="UP000635726">
    <property type="component" value="Unassembled WGS sequence"/>
</dbReference>
<comment type="caution">
    <text evidence="3">The sequence shown here is derived from an EMBL/GenBank/DDBJ whole genome shotgun (WGS) entry which is preliminary data.</text>
</comment>
<dbReference type="InterPro" id="IPR001387">
    <property type="entry name" value="Cro/C1-type_HTH"/>
</dbReference>
<dbReference type="PANTHER" id="PTHR38431">
    <property type="entry name" value="BLL2305 PROTEIN"/>
    <property type="match status" value="1"/>
</dbReference>
<name>A0A917PAI8_9DEIO</name>
<dbReference type="InterPro" id="IPR010982">
    <property type="entry name" value="Lambda_DNA-bd_dom_sf"/>
</dbReference>
<feature type="region of interest" description="Disordered" evidence="1">
    <location>
        <begin position="1"/>
        <end position="23"/>
    </location>
</feature>
<gene>
    <name evidence="3" type="ORF">GCM10008939_11490</name>
</gene>
<dbReference type="SUPFAM" id="SSF53850">
    <property type="entry name" value="Periplasmic binding protein-like II"/>
    <property type="match status" value="1"/>
</dbReference>
<evidence type="ECO:0000256" key="1">
    <source>
        <dbReference type="SAM" id="MobiDB-lite"/>
    </source>
</evidence>
<evidence type="ECO:0000259" key="2">
    <source>
        <dbReference type="PROSITE" id="PS50943"/>
    </source>
</evidence>
<dbReference type="SUPFAM" id="SSF47413">
    <property type="entry name" value="lambda repressor-like DNA-binding domains"/>
    <property type="match status" value="1"/>
</dbReference>
<dbReference type="AlphaFoldDB" id="A0A917PAI8"/>
<keyword evidence="4" id="KW-1185">Reference proteome</keyword>
<proteinExistence type="predicted"/>
<dbReference type="GO" id="GO:0003677">
    <property type="term" value="F:DNA binding"/>
    <property type="evidence" value="ECO:0007669"/>
    <property type="project" value="InterPro"/>
</dbReference>
<feature type="region of interest" description="Disordered" evidence="1">
    <location>
        <begin position="119"/>
        <end position="141"/>
    </location>
</feature>
<dbReference type="Gene3D" id="1.10.260.40">
    <property type="entry name" value="lambda repressor-like DNA-binding domains"/>
    <property type="match status" value="1"/>
</dbReference>
<dbReference type="EMBL" id="BMOE01000003">
    <property type="protein sequence ID" value="GGJ68714.1"/>
    <property type="molecule type" value="Genomic_DNA"/>
</dbReference>
<protein>
    <recommendedName>
        <fullName evidence="2">HTH cro/C1-type domain-containing protein</fullName>
    </recommendedName>
</protein>
<evidence type="ECO:0000313" key="4">
    <source>
        <dbReference type="Proteomes" id="UP000635726"/>
    </source>
</evidence>
<dbReference type="Pfam" id="PF12727">
    <property type="entry name" value="PBP_like"/>
    <property type="match status" value="1"/>
</dbReference>
<dbReference type="Pfam" id="PF01381">
    <property type="entry name" value="HTH_3"/>
    <property type="match status" value="1"/>
</dbReference>
<dbReference type="SMART" id="SM00530">
    <property type="entry name" value="HTH_XRE"/>
    <property type="match status" value="1"/>
</dbReference>
<accession>A0A917PAI8</accession>
<reference evidence="3" key="2">
    <citation type="submission" date="2020-09" db="EMBL/GenBank/DDBJ databases">
        <authorList>
            <person name="Sun Q."/>
            <person name="Ohkuma M."/>
        </authorList>
    </citation>
    <scope>NUCLEOTIDE SEQUENCE</scope>
    <source>
        <strain evidence="3">JCM 14371</strain>
    </source>
</reference>
<feature type="domain" description="HTH cro/C1-type" evidence="2">
    <location>
        <begin position="25"/>
        <end position="79"/>
    </location>
</feature>
<dbReference type="CDD" id="cd00093">
    <property type="entry name" value="HTH_XRE"/>
    <property type="match status" value="1"/>
</dbReference>
<sequence>MGMTPTGTPDRAAHGPPADPLPSRVRARREELHVRPGDLAARCGITRQALHAIETDAYTPNTVVALRLARALACRVEDLFQLQDDPAPQVHARLLGPAQPAGTRVQLAQLGDDWLAQPLSGQSGWDQPADGTLRSDASGDAPASVQPFTDLRLAQRTAVLTGCDPSLGLAAMHAARHTPDVRVLWRNASSLQALRAVARGEAHAAGIHLWEATTGISNLGAVERELPGRRAHLYTLWEWEQGLIVPRGNPKRVTGPESLIHGQLRLVNREDGAGSRLLLDAWLAGLGVTLAERARLPGYRDEAPSHLEAAGRVAAGVADAAPGPRSAAQVLGLDFVPVQRERFDLVVPDPYLTHPAIAALIGVAQQQSFRAELSALGGYDPAHAGEHWQSTP</sequence>
<dbReference type="PANTHER" id="PTHR38431:SF1">
    <property type="entry name" value="BLL2305 PROTEIN"/>
    <property type="match status" value="1"/>
</dbReference>
<dbReference type="InterPro" id="IPR024370">
    <property type="entry name" value="PBP_domain"/>
</dbReference>
<reference evidence="3" key="1">
    <citation type="journal article" date="2014" name="Int. J. Syst. Evol. Microbiol.">
        <title>Complete genome sequence of Corynebacterium casei LMG S-19264T (=DSM 44701T), isolated from a smear-ripened cheese.</title>
        <authorList>
            <consortium name="US DOE Joint Genome Institute (JGI-PGF)"/>
            <person name="Walter F."/>
            <person name="Albersmeier A."/>
            <person name="Kalinowski J."/>
            <person name="Ruckert C."/>
        </authorList>
    </citation>
    <scope>NUCLEOTIDE SEQUENCE</scope>
    <source>
        <strain evidence="3">JCM 14371</strain>
    </source>
</reference>
<evidence type="ECO:0000313" key="3">
    <source>
        <dbReference type="EMBL" id="GGJ68714.1"/>
    </source>
</evidence>
<organism evidence="3 4">
    <name type="scientific">Deinococcus aquiradiocola</name>
    <dbReference type="NCBI Taxonomy" id="393059"/>
    <lineage>
        <taxon>Bacteria</taxon>
        <taxon>Thermotogati</taxon>
        <taxon>Deinococcota</taxon>
        <taxon>Deinococci</taxon>
        <taxon>Deinococcales</taxon>
        <taxon>Deinococcaceae</taxon>
        <taxon>Deinococcus</taxon>
    </lineage>
</organism>